<feature type="transmembrane region" description="Helical" evidence="6">
    <location>
        <begin position="69"/>
        <end position="87"/>
    </location>
</feature>
<dbReference type="OrthoDB" id="199773at2"/>
<feature type="transmembrane region" description="Helical" evidence="6">
    <location>
        <begin position="201"/>
        <end position="222"/>
    </location>
</feature>
<reference evidence="8 9" key="1">
    <citation type="submission" date="2018-09" db="EMBL/GenBank/DDBJ databases">
        <title>Genome sequencing of strain 6GH32-13.</title>
        <authorList>
            <person name="Weon H.-Y."/>
            <person name="Heo J."/>
            <person name="Kwon S.-W."/>
        </authorList>
    </citation>
    <scope>NUCLEOTIDE SEQUENCE [LARGE SCALE GENOMIC DNA]</scope>
    <source>
        <strain evidence="8 9">5GH32-13</strain>
    </source>
</reference>
<dbReference type="Gene3D" id="1.20.1250.20">
    <property type="entry name" value="MFS general substrate transporter like domains"/>
    <property type="match status" value="2"/>
</dbReference>
<keyword evidence="4 6" id="KW-1133">Transmembrane helix</keyword>
<dbReference type="Proteomes" id="UP000263900">
    <property type="component" value="Chromosome"/>
</dbReference>
<dbReference type="InterPro" id="IPR036259">
    <property type="entry name" value="MFS_trans_sf"/>
</dbReference>
<dbReference type="Pfam" id="PF07690">
    <property type="entry name" value="MFS_1"/>
    <property type="match status" value="1"/>
</dbReference>
<feature type="transmembrane region" description="Helical" evidence="6">
    <location>
        <begin position="356"/>
        <end position="375"/>
    </location>
</feature>
<evidence type="ECO:0000313" key="8">
    <source>
        <dbReference type="EMBL" id="AXY75363.1"/>
    </source>
</evidence>
<accession>A0A3B7MPX0</accession>
<keyword evidence="3 6" id="KW-0812">Transmembrane</keyword>
<name>A0A3B7MPX0_9BACT</name>
<dbReference type="InterPro" id="IPR020846">
    <property type="entry name" value="MFS_dom"/>
</dbReference>
<organism evidence="8 9">
    <name type="scientific">Paraflavitalea soli</name>
    <dbReference type="NCBI Taxonomy" id="2315862"/>
    <lineage>
        <taxon>Bacteria</taxon>
        <taxon>Pseudomonadati</taxon>
        <taxon>Bacteroidota</taxon>
        <taxon>Chitinophagia</taxon>
        <taxon>Chitinophagales</taxon>
        <taxon>Chitinophagaceae</taxon>
        <taxon>Paraflavitalea</taxon>
    </lineage>
</organism>
<dbReference type="InterPro" id="IPR050189">
    <property type="entry name" value="MFS_Efflux_Transporters"/>
</dbReference>
<dbReference type="GO" id="GO:0005886">
    <property type="term" value="C:plasma membrane"/>
    <property type="evidence" value="ECO:0007669"/>
    <property type="project" value="UniProtKB-SubCell"/>
</dbReference>
<dbReference type="SUPFAM" id="SSF103473">
    <property type="entry name" value="MFS general substrate transporter"/>
    <property type="match status" value="1"/>
</dbReference>
<keyword evidence="9" id="KW-1185">Reference proteome</keyword>
<dbReference type="PANTHER" id="PTHR43124:SF3">
    <property type="entry name" value="CHLORAMPHENICOL EFFLUX PUMP RV0191"/>
    <property type="match status" value="1"/>
</dbReference>
<keyword evidence="5 6" id="KW-0472">Membrane</keyword>
<gene>
    <name evidence="8" type="ORF">D3H65_15830</name>
</gene>
<feature type="transmembrane region" description="Helical" evidence="6">
    <location>
        <begin position="287"/>
        <end position="308"/>
    </location>
</feature>
<comment type="subcellular location">
    <subcellularLocation>
        <location evidence="1">Cell membrane</location>
        <topology evidence="1">Multi-pass membrane protein</topology>
    </subcellularLocation>
</comment>
<dbReference type="InterPro" id="IPR011701">
    <property type="entry name" value="MFS"/>
</dbReference>
<evidence type="ECO:0000256" key="1">
    <source>
        <dbReference type="ARBA" id="ARBA00004651"/>
    </source>
</evidence>
<keyword evidence="2" id="KW-1003">Cell membrane</keyword>
<feature type="transmembrane region" description="Helical" evidence="6">
    <location>
        <begin position="128"/>
        <end position="150"/>
    </location>
</feature>
<dbReference type="PANTHER" id="PTHR43124">
    <property type="entry name" value="PURINE EFFLUX PUMP PBUE"/>
    <property type="match status" value="1"/>
</dbReference>
<proteinExistence type="predicted"/>
<evidence type="ECO:0000256" key="2">
    <source>
        <dbReference type="ARBA" id="ARBA00022475"/>
    </source>
</evidence>
<evidence type="ECO:0000256" key="4">
    <source>
        <dbReference type="ARBA" id="ARBA00022989"/>
    </source>
</evidence>
<feature type="transmembrane region" description="Helical" evidence="6">
    <location>
        <begin position="329"/>
        <end position="350"/>
    </location>
</feature>
<dbReference type="EMBL" id="CP032157">
    <property type="protein sequence ID" value="AXY75363.1"/>
    <property type="molecule type" value="Genomic_DNA"/>
</dbReference>
<feature type="transmembrane region" description="Helical" evidence="6">
    <location>
        <begin position="262"/>
        <end position="281"/>
    </location>
</feature>
<dbReference type="PROSITE" id="PS50850">
    <property type="entry name" value="MFS"/>
    <property type="match status" value="1"/>
</dbReference>
<evidence type="ECO:0000313" key="9">
    <source>
        <dbReference type="Proteomes" id="UP000263900"/>
    </source>
</evidence>
<evidence type="ECO:0000259" key="7">
    <source>
        <dbReference type="PROSITE" id="PS50850"/>
    </source>
</evidence>
<dbReference type="RefSeq" id="WP_119051244.1">
    <property type="nucleotide sequence ID" value="NZ_CP032157.1"/>
</dbReference>
<feature type="domain" description="Major facilitator superfamily (MFS) profile" evidence="7">
    <location>
        <begin position="4"/>
        <end position="378"/>
    </location>
</feature>
<sequence length="407" mass="43160">MKRSIYIMALGAFGIITTEFGVIGILPAIAREFNISIDTAGWLLSGFALTIALTGPFTTLLTAKINRKLIMCLVLAIFVLSNVLSAFSTSFAMLMIARILPAFLHPVFWAVATVAASKQVDPKDAPKAVSVVLGGLSIATVLGVPITTYVADLFNWQASFFLAGIINLVAFAALVFLVPSMPVTEKTSVKNQLVILRKGQLWVNLVATLIMIAGMFATYGYLAEYLGKISHMSGGQISLMLLLFGGTGIVGNWLTGIALSKNVLLTTRLFLLSLILIHFAAYTFGGLFVPMAIIISIWGFIHTGGFLIGQTRSTSVAPEAPELAASLMVSFGNAGVTLGTLLGGFIITAFGVQEVIWVSSLLLLITFGLTFVVVGKKKAAAEEAQEEVTATNTATIDIEEAEQVAVG</sequence>
<feature type="transmembrane region" description="Helical" evidence="6">
    <location>
        <begin position="234"/>
        <end position="255"/>
    </location>
</feature>
<dbReference type="CDD" id="cd17324">
    <property type="entry name" value="MFS_NepI_like"/>
    <property type="match status" value="1"/>
</dbReference>
<feature type="transmembrane region" description="Helical" evidence="6">
    <location>
        <begin position="93"/>
        <end position="116"/>
    </location>
</feature>
<dbReference type="GO" id="GO:0022857">
    <property type="term" value="F:transmembrane transporter activity"/>
    <property type="evidence" value="ECO:0007669"/>
    <property type="project" value="InterPro"/>
</dbReference>
<feature type="transmembrane region" description="Helical" evidence="6">
    <location>
        <begin position="156"/>
        <end position="180"/>
    </location>
</feature>
<dbReference type="AlphaFoldDB" id="A0A3B7MPX0"/>
<protein>
    <submittedName>
        <fullName evidence="8">MFS transporter</fullName>
    </submittedName>
</protein>
<evidence type="ECO:0000256" key="6">
    <source>
        <dbReference type="SAM" id="Phobius"/>
    </source>
</evidence>
<dbReference type="KEGG" id="pseg:D3H65_15830"/>
<feature type="transmembrane region" description="Helical" evidence="6">
    <location>
        <begin position="7"/>
        <end position="30"/>
    </location>
</feature>
<evidence type="ECO:0000256" key="5">
    <source>
        <dbReference type="ARBA" id="ARBA00023136"/>
    </source>
</evidence>
<feature type="transmembrane region" description="Helical" evidence="6">
    <location>
        <begin position="42"/>
        <end position="62"/>
    </location>
</feature>
<evidence type="ECO:0000256" key="3">
    <source>
        <dbReference type="ARBA" id="ARBA00022692"/>
    </source>
</evidence>